<evidence type="ECO:0000313" key="8">
    <source>
        <dbReference type="Proteomes" id="UP000560658"/>
    </source>
</evidence>
<dbReference type="EMBL" id="JACIER010000006">
    <property type="protein sequence ID" value="MBB4044141.1"/>
    <property type="molecule type" value="Genomic_DNA"/>
</dbReference>
<name>A0A840CZ81_9BACE</name>
<dbReference type="InterPro" id="IPR013766">
    <property type="entry name" value="Thioredoxin_domain"/>
</dbReference>
<proteinExistence type="predicted"/>
<comment type="subcellular location">
    <subcellularLocation>
        <location evidence="1">Cell envelope</location>
    </subcellularLocation>
</comment>
<dbReference type="RefSeq" id="WP_044165291.1">
    <property type="nucleotide sequence ID" value="NZ_JACIER010000006.1"/>
</dbReference>
<evidence type="ECO:0000256" key="2">
    <source>
        <dbReference type="ARBA" id="ARBA00022748"/>
    </source>
</evidence>
<dbReference type="InterPro" id="IPR036249">
    <property type="entry name" value="Thioredoxin-like_sf"/>
</dbReference>
<dbReference type="PANTHER" id="PTHR42852">
    <property type="entry name" value="THIOL:DISULFIDE INTERCHANGE PROTEIN DSBE"/>
    <property type="match status" value="1"/>
</dbReference>
<evidence type="ECO:0000259" key="6">
    <source>
        <dbReference type="PROSITE" id="PS51352"/>
    </source>
</evidence>
<keyword evidence="4" id="KW-0676">Redox-active center</keyword>
<feature type="domain" description="Thioredoxin" evidence="6">
    <location>
        <begin position="319"/>
        <end position="461"/>
    </location>
</feature>
<reference evidence="7" key="1">
    <citation type="submission" date="2020-08" db="EMBL/GenBank/DDBJ databases">
        <title>Genomic Encyclopedia of Type Strains, Phase IV (KMG-IV): sequencing the most valuable type-strain genomes for metagenomic binning, comparative biology and taxonomic classification.</title>
        <authorList>
            <person name="Goeker M."/>
        </authorList>
    </citation>
    <scope>NUCLEOTIDE SEQUENCE [LARGE SCALE GENOMIC DNA]</scope>
    <source>
        <strain evidence="7">DSM 105720</strain>
    </source>
</reference>
<feature type="chain" id="PRO_5032535026" evidence="5">
    <location>
        <begin position="20"/>
        <end position="461"/>
    </location>
</feature>
<accession>A0A840CZ81</accession>
<keyword evidence="2" id="KW-0201">Cytochrome c-type biogenesis</keyword>
<keyword evidence="3" id="KW-1015">Disulfide bond</keyword>
<organism evidence="7 8">
    <name type="scientific">Bacteroides reticulotermitis</name>
    <dbReference type="NCBI Taxonomy" id="1133319"/>
    <lineage>
        <taxon>Bacteria</taxon>
        <taxon>Pseudomonadati</taxon>
        <taxon>Bacteroidota</taxon>
        <taxon>Bacteroidia</taxon>
        <taxon>Bacteroidales</taxon>
        <taxon>Bacteroidaceae</taxon>
        <taxon>Bacteroides</taxon>
    </lineage>
</organism>
<comment type="caution">
    <text evidence="7">The sequence shown here is derived from an EMBL/GenBank/DDBJ whole genome shotgun (WGS) entry which is preliminary data.</text>
</comment>
<dbReference type="Pfam" id="PF08534">
    <property type="entry name" value="Redoxin"/>
    <property type="match status" value="1"/>
</dbReference>
<evidence type="ECO:0000256" key="4">
    <source>
        <dbReference type="ARBA" id="ARBA00023284"/>
    </source>
</evidence>
<dbReference type="GO" id="GO:0016491">
    <property type="term" value="F:oxidoreductase activity"/>
    <property type="evidence" value="ECO:0007669"/>
    <property type="project" value="InterPro"/>
</dbReference>
<dbReference type="GO" id="GO:0016853">
    <property type="term" value="F:isomerase activity"/>
    <property type="evidence" value="ECO:0007669"/>
    <property type="project" value="UniProtKB-KW"/>
</dbReference>
<dbReference type="PROSITE" id="PS51352">
    <property type="entry name" value="THIOREDOXIN_2"/>
    <property type="match status" value="1"/>
</dbReference>
<sequence>MKKQIVTALMLTLSLCLSAQNVSVITGCWKEKPVNADKIGLYQIENCSLVELGSSRIDADGSFVLAFAPKKEGFYAMAQNPQQSMYRYIFYFKPGDNLSFEINGDDYTLTGKNTPENLEIAKWQDLVYPIESKAIYFFRKNSTYKDFFPTLADLLPQIKAYPKAKTGNKLFDAAFEEYKKVNLYEITLTFTNTPRSAHPEAKDYPNFYRELSIADISATPFLLNYPGGIHLFTSCKNVQYRADTSLDLETCLKLQRESFDLALGEIIDNTLKGEYMLANARTFQSYPGLMDYKAKYGKYLITEDQQKRFRDALAKVDKNETGNVATNFKFPDINGKEVFLTDFKGKLVYIDIWATWCAPCKGEIPFLKELEEQYRGKNIEFVSVSVDKEKDKQKWLDMVKEKELSGVQLFAGARSEDISVPYNLKGIPRFILVGADGNLISGDAPRPSSKEIKVLLDTSLK</sequence>
<feature type="signal peptide" evidence="5">
    <location>
        <begin position="1"/>
        <end position="19"/>
    </location>
</feature>
<dbReference type="InterPro" id="IPR013740">
    <property type="entry name" value="Redoxin"/>
</dbReference>
<keyword evidence="7" id="KW-0413">Isomerase</keyword>
<evidence type="ECO:0000313" key="7">
    <source>
        <dbReference type="EMBL" id="MBB4044141.1"/>
    </source>
</evidence>
<dbReference type="GO" id="GO:0030313">
    <property type="term" value="C:cell envelope"/>
    <property type="evidence" value="ECO:0007669"/>
    <property type="project" value="UniProtKB-SubCell"/>
</dbReference>
<evidence type="ECO:0000256" key="5">
    <source>
        <dbReference type="SAM" id="SignalP"/>
    </source>
</evidence>
<dbReference type="SUPFAM" id="SSF52833">
    <property type="entry name" value="Thioredoxin-like"/>
    <property type="match status" value="1"/>
</dbReference>
<gene>
    <name evidence="7" type="ORF">GGR06_001930</name>
</gene>
<evidence type="ECO:0000256" key="3">
    <source>
        <dbReference type="ARBA" id="ARBA00023157"/>
    </source>
</evidence>
<protein>
    <submittedName>
        <fullName evidence="7">Thiol-disulfide isomerase/thioredoxin</fullName>
    </submittedName>
</protein>
<dbReference type="CDD" id="cd02966">
    <property type="entry name" value="TlpA_like_family"/>
    <property type="match status" value="1"/>
</dbReference>
<keyword evidence="8" id="KW-1185">Reference proteome</keyword>
<dbReference type="PROSITE" id="PS51257">
    <property type="entry name" value="PROKAR_LIPOPROTEIN"/>
    <property type="match status" value="1"/>
</dbReference>
<dbReference type="PANTHER" id="PTHR42852:SF6">
    <property type="entry name" value="THIOL:DISULFIDE INTERCHANGE PROTEIN DSBE"/>
    <property type="match status" value="1"/>
</dbReference>
<dbReference type="Proteomes" id="UP000560658">
    <property type="component" value="Unassembled WGS sequence"/>
</dbReference>
<evidence type="ECO:0000256" key="1">
    <source>
        <dbReference type="ARBA" id="ARBA00004196"/>
    </source>
</evidence>
<dbReference type="GO" id="GO:0017004">
    <property type="term" value="P:cytochrome complex assembly"/>
    <property type="evidence" value="ECO:0007669"/>
    <property type="project" value="UniProtKB-KW"/>
</dbReference>
<dbReference type="InterPro" id="IPR050553">
    <property type="entry name" value="Thioredoxin_ResA/DsbE_sf"/>
</dbReference>
<dbReference type="Gene3D" id="3.40.30.10">
    <property type="entry name" value="Glutaredoxin"/>
    <property type="match status" value="1"/>
</dbReference>
<dbReference type="AlphaFoldDB" id="A0A840CZ81"/>
<keyword evidence="5" id="KW-0732">Signal</keyword>